<feature type="domain" description="F-box" evidence="1">
    <location>
        <begin position="11"/>
        <end position="57"/>
    </location>
</feature>
<dbReference type="Gene3D" id="2.120.10.80">
    <property type="entry name" value="Kelch-type beta propeller"/>
    <property type="match status" value="1"/>
</dbReference>
<evidence type="ECO:0000259" key="1">
    <source>
        <dbReference type="PROSITE" id="PS50181"/>
    </source>
</evidence>
<dbReference type="PANTHER" id="PTHR31672">
    <property type="entry name" value="BNACNNG10540D PROTEIN"/>
    <property type="match status" value="1"/>
</dbReference>
<evidence type="ECO:0000313" key="2">
    <source>
        <dbReference type="EMBL" id="VFQ75149.1"/>
    </source>
</evidence>
<dbReference type="SUPFAM" id="SSF50965">
    <property type="entry name" value="Galactose oxidase, central domain"/>
    <property type="match status" value="1"/>
</dbReference>
<accession>A0A484LGD5</accession>
<dbReference type="InterPro" id="IPR001810">
    <property type="entry name" value="F-box_dom"/>
</dbReference>
<name>A0A484LGD5_9ASTE</name>
<evidence type="ECO:0000313" key="3">
    <source>
        <dbReference type="Proteomes" id="UP000595140"/>
    </source>
</evidence>
<dbReference type="PANTHER" id="PTHR31672:SF12">
    <property type="entry name" value="F-BOX DOMAIN-CONTAINING PROTEIN"/>
    <property type="match status" value="1"/>
</dbReference>
<keyword evidence="3" id="KW-1185">Reference proteome</keyword>
<dbReference type="InterPro" id="IPR015915">
    <property type="entry name" value="Kelch-typ_b-propeller"/>
</dbReference>
<proteinExistence type="predicted"/>
<dbReference type="Proteomes" id="UP000595140">
    <property type="component" value="Unassembled WGS sequence"/>
</dbReference>
<dbReference type="SMART" id="SM00256">
    <property type="entry name" value="FBOX"/>
    <property type="match status" value="1"/>
</dbReference>
<gene>
    <name evidence="2" type="ORF">CCAM_LOCUS16925</name>
</gene>
<sequence>MAGGDKIVMDPKIWSLMPKDLIERVFSFLPLKTLLSFRSTCKHFHSLLSSPPFLTNFSSSPSSPSFPSFFLLSHPQFSRKYPLFDPAHDRWGSLTLPSPVLLSSAAGLLCFSLPNSDDSFLVSNLLTNTSRIVEFPILPFHPDSLTLVPAPAGNYSIFVIDSSRSPWKSTFLYDSSRRSWRKFPDFKPTLSNCINHHQEGVLHRGSLYFVTPEPIRVFLFDLAAGEWRRSGMDLPAEDLTFARLVSDGAGKMYMIGGVGTDGISRKVRLWERKEGDGDGDGGGSWVGLEDVPGMMGRKLGSVCYHNYEHVYCFWQEGVVCVCCYTWPEILYFKVSRKTWHWLSRCPSLPDKWSCGFKWFSFVPNISSFV</sequence>
<dbReference type="EMBL" id="OOIL02001438">
    <property type="protein sequence ID" value="VFQ75149.1"/>
    <property type="molecule type" value="Genomic_DNA"/>
</dbReference>
<dbReference type="PROSITE" id="PS50181">
    <property type="entry name" value="FBOX"/>
    <property type="match status" value="1"/>
</dbReference>
<dbReference type="InterPro" id="IPR050796">
    <property type="entry name" value="SCF_F-box_component"/>
</dbReference>
<dbReference type="Pfam" id="PF00646">
    <property type="entry name" value="F-box"/>
    <property type="match status" value="1"/>
</dbReference>
<dbReference type="OrthoDB" id="1703411at2759"/>
<dbReference type="InterPro" id="IPR011043">
    <property type="entry name" value="Gal_Oxase/kelch_b-propeller"/>
</dbReference>
<dbReference type="AlphaFoldDB" id="A0A484LGD5"/>
<reference evidence="2 3" key="1">
    <citation type="submission" date="2018-04" db="EMBL/GenBank/DDBJ databases">
        <authorList>
            <person name="Vogel A."/>
        </authorList>
    </citation>
    <scope>NUCLEOTIDE SEQUENCE [LARGE SCALE GENOMIC DNA]</scope>
</reference>
<dbReference type="SUPFAM" id="SSF81383">
    <property type="entry name" value="F-box domain"/>
    <property type="match status" value="1"/>
</dbReference>
<organism evidence="2 3">
    <name type="scientific">Cuscuta campestris</name>
    <dbReference type="NCBI Taxonomy" id="132261"/>
    <lineage>
        <taxon>Eukaryota</taxon>
        <taxon>Viridiplantae</taxon>
        <taxon>Streptophyta</taxon>
        <taxon>Embryophyta</taxon>
        <taxon>Tracheophyta</taxon>
        <taxon>Spermatophyta</taxon>
        <taxon>Magnoliopsida</taxon>
        <taxon>eudicotyledons</taxon>
        <taxon>Gunneridae</taxon>
        <taxon>Pentapetalae</taxon>
        <taxon>asterids</taxon>
        <taxon>lamiids</taxon>
        <taxon>Solanales</taxon>
        <taxon>Convolvulaceae</taxon>
        <taxon>Cuscuteae</taxon>
        <taxon>Cuscuta</taxon>
        <taxon>Cuscuta subgen. Grammica</taxon>
        <taxon>Cuscuta sect. Cleistogrammica</taxon>
    </lineage>
</organism>
<dbReference type="Gene3D" id="1.20.1280.50">
    <property type="match status" value="1"/>
</dbReference>
<protein>
    <recommendedName>
        <fullName evidence="1">F-box domain-containing protein</fullName>
    </recommendedName>
</protein>
<dbReference type="InterPro" id="IPR036047">
    <property type="entry name" value="F-box-like_dom_sf"/>
</dbReference>